<keyword evidence="1" id="KW-0808">Transferase</keyword>
<dbReference type="RefSeq" id="WP_120187492.1">
    <property type="nucleotide sequence ID" value="NZ_RAQM01000011.1"/>
</dbReference>
<dbReference type="EMBL" id="RAQM01000011">
    <property type="protein sequence ID" value="RKF03068.1"/>
    <property type="molecule type" value="Genomic_DNA"/>
</dbReference>
<gene>
    <name evidence="1" type="ORF">C8N26_2444</name>
</gene>
<dbReference type="AlphaFoldDB" id="A0A420DZ27"/>
<organism evidence="1 2">
    <name type="scientific">Tenacibaculum lutimaris</name>
    <dbReference type="NCBI Taxonomy" id="285258"/>
    <lineage>
        <taxon>Bacteria</taxon>
        <taxon>Pseudomonadati</taxon>
        <taxon>Bacteroidota</taxon>
        <taxon>Flavobacteriia</taxon>
        <taxon>Flavobacteriales</taxon>
        <taxon>Flavobacteriaceae</taxon>
        <taxon>Tenacibaculum</taxon>
    </lineage>
</organism>
<sequence>MRFYTLLTLGIATLLVTSCSETNYKFKLDTTKKTTLGQKAAIKFEQLNGDQIDSVQLYVNNKRVNKNESSVIINTADFGVGKHEVTALAFYPNKSKKLNNSIEVLAQKAPVVYSYKLLNTYPHDKEAYTQGLEYKDGYLYESTGRRGQSTLRKVEIKTGKVLQKIDLDAKYFGEGMTIFNNKIYWLTWQARKGFIYDLETFKQLGSFNYDNSNEGWGLTHSDSELIKTDGTNKIWFLNPENQQEKRNIQVYTHDRALDKLNEIEYINGKIFSNYWKTDGKVKSTIAIIDPNSGVVEGLIGLDDLRDIILKEQTLDQDEVLNGIAYDAENNRLFVTGKHWGKLFEIELIKQ</sequence>
<dbReference type="InterPro" id="IPR015943">
    <property type="entry name" value="WD40/YVTN_repeat-like_dom_sf"/>
</dbReference>
<dbReference type="Pfam" id="PF05096">
    <property type="entry name" value="Glu_cyclase_2"/>
    <property type="match status" value="1"/>
</dbReference>
<dbReference type="InterPro" id="IPR011044">
    <property type="entry name" value="Quino_amine_DH_bsu"/>
</dbReference>
<evidence type="ECO:0000313" key="2">
    <source>
        <dbReference type="Proteomes" id="UP000285780"/>
    </source>
</evidence>
<proteinExistence type="predicted"/>
<dbReference type="PANTHER" id="PTHR31270:SF1">
    <property type="entry name" value="GLUTAMINYL-PEPTIDE CYCLOTRANSFERASE"/>
    <property type="match status" value="1"/>
</dbReference>
<name>A0A420DZ27_9FLAO</name>
<dbReference type="InterPro" id="IPR007788">
    <property type="entry name" value="QCT"/>
</dbReference>
<keyword evidence="2" id="KW-1185">Reference proteome</keyword>
<dbReference type="GO" id="GO:0016603">
    <property type="term" value="F:glutaminyl-peptide cyclotransferase activity"/>
    <property type="evidence" value="ECO:0007669"/>
    <property type="project" value="InterPro"/>
</dbReference>
<dbReference type="Proteomes" id="UP000285780">
    <property type="component" value="Unassembled WGS sequence"/>
</dbReference>
<accession>A0A420DZ27</accession>
<dbReference type="PROSITE" id="PS51257">
    <property type="entry name" value="PROKAR_LIPOPROTEIN"/>
    <property type="match status" value="1"/>
</dbReference>
<dbReference type="SUPFAM" id="SSF50969">
    <property type="entry name" value="YVTN repeat-like/Quinoprotein amine dehydrogenase"/>
    <property type="match status" value="1"/>
</dbReference>
<dbReference type="Gene3D" id="2.130.10.10">
    <property type="entry name" value="YVTN repeat-like/Quinoprotein amine dehydrogenase"/>
    <property type="match status" value="1"/>
</dbReference>
<dbReference type="PANTHER" id="PTHR31270">
    <property type="entry name" value="GLUTAMINYL-PEPTIDE CYCLOTRANSFERASE"/>
    <property type="match status" value="1"/>
</dbReference>
<reference evidence="1 2" key="1">
    <citation type="submission" date="2018-09" db="EMBL/GenBank/DDBJ databases">
        <title>Genomic Encyclopedia of Archaeal and Bacterial Type Strains, Phase II (KMG-II): from individual species to whole genera.</title>
        <authorList>
            <person name="Goeker M."/>
        </authorList>
    </citation>
    <scope>NUCLEOTIDE SEQUENCE [LARGE SCALE GENOMIC DNA]</scope>
    <source>
        <strain evidence="1 2">DSM 16505</strain>
    </source>
</reference>
<evidence type="ECO:0000313" key="1">
    <source>
        <dbReference type="EMBL" id="RKF03068.1"/>
    </source>
</evidence>
<protein>
    <submittedName>
        <fullName evidence="1">Glutamine cyclotransferase</fullName>
    </submittedName>
</protein>
<comment type="caution">
    <text evidence="1">The sequence shown here is derived from an EMBL/GenBank/DDBJ whole genome shotgun (WGS) entry which is preliminary data.</text>
</comment>